<reference evidence="2 3" key="1">
    <citation type="journal article" date="2009" name="PLoS ONE">
        <title>Methylobacterium genome sequences: a reference blueprint to investigate microbial metabolism of C1 compounds from natural and industrial sources.</title>
        <authorList>
            <person name="Vuilleumier S."/>
            <person name="Chistoserdova L."/>
            <person name="Lee M.-C."/>
            <person name="Bringel F."/>
            <person name="Lajus A."/>
            <person name="Zhou Y."/>
            <person name="Gourion B."/>
            <person name="Barbe V."/>
            <person name="Chang J."/>
            <person name="Cruveiller S."/>
            <person name="Dossat C."/>
            <person name="Gillett W."/>
            <person name="Gruffaz C."/>
            <person name="Haugen E."/>
            <person name="Hourcade E."/>
            <person name="Levy R."/>
            <person name="Mangenot S."/>
            <person name="Muller E."/>
            <person name="Nadalig T."/>
            <person name="Pagni M."/>
            <person name="Penny C."/>
            <person name="Peyraud R."/>
            <person name="Robinson D.G."/>
            <person name="Roche D."/>
            <person name="Rouy Z."/>
            <person name="Saenampechek C."/>
            <person name="Salvignol G."/>
            <person name="Vallenet D."/>
            <person name="Wu Z."/>
            <person name="Marx C.J."/>
            <person name="Vorholt J.A."/>
            <person name="Olson M.V."/>
            <person name="Kaul R."/>
            <person name="Weissenbach J."/>
            <person name="Medigue C."/>
            <person name="Lidstrom M.E."/>
        </authorList>
    </citation>
    <scope>NUCLEOTIDE SEQUENCE [LARGE SCALE GENOMIC DNA]</scope>
    <source>
        <strain evidence="3">ATCC 14718 / DSM 1338 / JCM 2805 / NCIMB 9133 / AM1</strain>
    </source>
</reference>
<keyword evidence="3" id="KW-1185">Reference proteome</keyword>
<evidence type="ECO:0000313" key="2">
    <source>
        <dbReference type="EMBL" id="ACS40716.1"/>
    </source>
</evidence>
<evidence type="ECO:0000313" key="3">
    <source>
        <dbReference type="Proteomes" id="UP000009081"/>
    </source>
</evidence>
<evidence type="ECO:0000256" key="1">
    <source>
        <dbReference type="SAM" id="Phobius"/>
    </source>
</evidence>
<proteinExistence type="predicted"/>
<organism evidence="2 3">
    <name type="scientific">Methylorubrum extorquens (strain ATCC 14718 / DSM 1338 / JCM 2805 / NCIMB 9133 / AM1)</name>
    <name type="common">Methylobacterium extorquens</name>
    <dbReference type="NCBI Taxonomy" id="272630"/>
    <lineage>
        <taxon>Bacteria</taxon>
        <taxon>Pseudomonadati</taxon>
        <taxon>Pseudomonadota</taxon>
        <taxon>Alphaproteobacteria</taxon>
        <taxon>Hyphomicrobiales</taxon>
        <taxon>Methylobacteriaceae</taxon>
        <taxon>Methylorubrum</taxon>
    </lineage>
</organism>
<dbReference type="eggNOG" id="ENOG5030ZPR">
    <property type="taxonomic scope" value="Bacteria"/>
</dbReference>
<keyword evidence="1" id="KW-0812">Transmembrane</keyword>
<name>C5AUV6_METEA</name>
<dbReference type="HOGENOM" id="CLU_164705_0_0_5"/>
<dbReference type="Proteomes" id="UP000009081">
    <property type="component" value="Chromosome"/>
</dbReference>
<dbReference type="EMBL" id="CP001510">
    <property type="protein sequence ID" value="ACS40716.1"/>
    <property type="molecule type" value="Genomic_DNA"/>
</dbReference>
<accession>C5AUV6</accession>
<keyword evidence="1" id="KW-1133">Transmembrane helix</keyword>
<protein>
    <submittedName>
        <fullName evidence="2">Uncharacterized protein</fullName>
    </submittedName>
</protein>
<feature type="transmembrane region" description="Helical" evidence="1">
    <location>
        <begin position="44"/>
        <end position="62"/>
    </location>
</feature>
<keyword evidence="1" id="KW-0472">Membrane</keyword>
<dbReference type="KEGG" id="mea:Mex_1p2964"/>
<dbReference type="AlphaFoldDB" id="C5AUV6"/>
<sequence length="122" mass="13333">MQYDRCVLTHLASSIGFIFKQCASCLGRALQDRRNLLFRGLNRALGLLVAVTPILLPTSALARRTMDLQGPGDPNRMYCDIVVKRPGGNPTQDMTGSIGHAKSYQSGGRRANPLICYLPGTR</sequence>
<gene>
    <name evidence="2" type="ordered locus">MexAM1_META1p2964</name>
</gene>